<protein>
    <submittedName>
        <fullName evidence="1">Unannotated protein</fullName>
    </submittedName>
</protein>
<organism evidence="1">
    <name type="scientific">freshwater metagenome</name>
    <dbReference type="NCBI Taxonomy" id="449393"/>
    <lineage>
        <taxon>unclassified sequences</taxon>
        <taxon>metagenomes</taxon>
        <taxon>ecological metagenomes</taxon>
    </lineage>
</organism>
<proteinExistence type="predicted"/>
<name>A0A6J6QI08_9ZZZZ</name>
<evidence type="ECO:0000313" key="1">
    <source>
        <dbReference type="EMBL" id="CAB4711470.1"/>
    </source>
</evidence>
<sequence>MRVVDEIRLAQHAGPKRFSTVVQLIESPDGERFVRFSYSTDGVGRRGPVTLRPKDVERLRAALALRPEFQAALDLGVAGGGVGE</sequence>
<reference evidence="1" key="1">
    <citation type="submission" date="2020-05" db="EMBL/GenBank/DDBJ databases">
        <authorList>
            <person name="Chiriac C."/>
            <person name="Salcher M."/>
            <person name="Ghai R."/>
            <person name="Kavagutti S V."/>
        </authorList>
    </citation>
    <scope>NUCLEOTIDE SEQUENCE</scope>
</reference>
<dbReference type="AlphaFoldDB" id="A0A6J6QI08"/>
<accession>A0A6J6QI08</accession>
<gene>
    <name evidence="1" type="ORF">UFOPK2399_02026</name>
</gene>
<dbReference type="EMBL" id="CAEZXP010000012">
    <property type="protein sequence ID" value="CAB4711470.1"/>
    <property type="molecule type" value="Genomic_DNA"/>
</dbReference>